<reference evidence="2" key="1">
    <citation type="journal article" date="2019" name="Environ. Microbiol.">
        <title>Fungal ecological strategies reflected in gene transcription - a case study of two litter decomposers.</title>
        <authorList>
            <person name="Barbi F."/>
            <person name="Kohler A."/>
            <person name="Barry K."/>
            <person name="Baskaran P."/>
            <person name="Daum C."/>
            <person name="Fauchery L."/>
            <person name="Ihrmark K."/>
            <person name="Kuo A."/>
            <person name="LaButti K."/>
            <person name="Lipzen A."/>
            <person name="Morin E."/>
            <person name="Grigoriev I.V."/>
            <person name="Henrissat B."/>
            <person name="Lindahl B."/>
            <person name="Martin F."/>
        </authorList>
    </citation>
    <scope>NUCLEOTIDE SEQUENCE</scope>
    <source>
        <strain evidence="2">JB14</strain>
    </source>
</reference>
<evidence type="ECO:0000313" key="3">
    <source>
        <dbReference type="Proteomes" id="UP000799118"/>
    </source>
</evidence>
<name>A0A6A4HN98_9AGAR</name>
<gene>
    <name evidence="2" type="ORF">BT96DRAFT_702595</name>
</gene>
<keyword evidence="1" id="KW-0472">Membrane</keyword>
<sequence length="99" mass="11859">MTCKVRCLPRIYFYWSLLGVLKGLIPFFRLLRTELIMTRTVSAFHLYEFHYFNSYILVHLLATLNNRKCLRGMRDNLDSNSFKISVYTSKKKCHRFISV</sequence>
<keyword evidence="3" id="KW-1185">Reference proteome</keyword>
<dbReference type="AlphaFoldDB" id="A0A6A4HN98"/>
<feature type="transmembrane region" description="Helical" evidence="1">
    <location>
        <begin position="12"/>
        <end position="31"/>
    </location>
</feature>
<protein>
    <submittedName>
        <fullName evidence="2">Uncharacterized protein</fullName>
    </submittedName>
</protein>
<evidence type="ECO:0000313" key="2">
    <source>
        <dbReference type="EMBL" id="KAE9399220.1"/>
    </source>
</evidence>
<dbReference type="Proteomes" id="UP000799118">
    <property type="component" value="Unassembled WGS sequence"/>
</dbReference>
<evidence type="ECO:0000256" key="1">
    <source>
        <dbReference type="SAM" id="Phobius"/>
    </source>
</evidence>
<keyword evidence="1" id="KW-1133">Transmembrane helix</keyword>
<dbReference type="EMBL" id="ML769472">
    <property type="protein sequence ID" value="KAE9399220.1"/>
    <property type="molecule type" value="Genomic_DNA"/>
</dbReference>
<organism evidence="2 3">
    <name type="scientific">Gymnopus androsaceus JB14</name>
    <dbReference type="NCBI Taxonomy" id="1447944"/>
    <lineage>
        <taxon>Eukaryota</taxon>
        <taxon>Fungi</taxon>
        <taxon>Dikarya</taxon>
        <taxon>Basidiomycota</taxon>
        <taxon>Agaricomycotina</taxon>
        <taxon>Agaricomycetes</taxon>
        <taxon>Agaricomycetidae</taxon>
        <taxon>Agaricales</taxon>
        <taxon>Marasmiineae</taxon>
        <taxon>Omphalotaceae</taxon>
        <taxon>Gymnopus</taxon>
    </lineage>
</organism>
<accession>A0A6A4HN98</accession>
<feature type="transmembrane region" description="Helical" evidence="1">
    <location>
        <begin position="43"/>
        <end position="64"/>
    </location>
</feature>
<keyword evidence="1" id="KW-0812">Transmembrane</keyword>
<proteinExistence type="predicted"/>